<evidence type="ECO:0000256" key="3">
    <source>
        <dbReference type="SAM" id="SignalP"/>
    </source>
</evidence>
<dbReference type="Pfam" id="PF03571">
    <property type="entry name" value="Peptidase_M49"/>
    <property type="match status" value="2"/>
</dbReference>
<protein>
    <submittedName>
        <fullName evidence="4">Dihydrofolate reductase</fullName>
    </submittedName>
</protein>
<feature type="chain" id="PRO_5045553045" evidence="3">
    <location>
        <begin position="22"/>
        <end position="688"/>
    </location>
</feature>
<evidence type="ECO:0000256" key="2">
    <source>
        <dbReference type="ARBA" id="ARBA00022801"/>
    </source>
</evidence>
<proteinExistence type="predicted"/>
<sequence>MNKKLTMTLLSGLLLSGGMYSCNPSTSSNSTTEETNDSFNVSVDAFADLEILRYQVPGWDQLNLKQKTLAYYLYQAALSGRDIIYDQRGKNNLSIRKTLEAIFNNPKTTQSGSDWDKFKTYTGRFWFSNGNHHHYSNDKFVPECSFEYFADLVKACDEKTLPLETGESVDAFLDRIKPIIFDPTVEPKMVNLTEGIDHVAQSSNNFYEGVTQQEVEAFYNTFPHTGQDPEWGLNSKVIKLDGKVQEKVWKVGGMYGSAIEKMVSWLGKAIPFAENEQQAHTLSLLVDYYKTGDLKKWDEYNISWVQDTTSTIDFANGFIEVYNDAIGIKGSYESVLSLRDFETTKRIKAIADQAQWFEDHSPLKPEHKKKTVKGISAKAITAIVEAGDAAPSTPIGINLPNSDWLRKEYGSKSVSLSNIIHAYNESSASSGLLDEFMNDPEKLKRLKEYGNLGSDLHTDMHECIGHASGQINPGVGTPDKTLKSYASCLEEARADLVALYYILDPKLVEIGVMPSLEVGKAEYDSYMMNGLMTQLTRLKLGDNIEEAHMRNRALNAYWVYEHGKKDKVVEFVKEQGKTYVQINDYDKLRVLFGDLLREIQRVKSEGDYEAGKNLVENYGVKVNQELHKEVLDRFAKLNVKPYKGFIQPKLVAEEKDGKITDVKVEYPASLYEQMLGYGKAYSFLPIKN</sequence>
<dbReference type="Proteomes" id="UP001501411">
    <property type="component" value="Unassembled WGS sequence"/>
</dbReference>
<evidence type="ECO:0000313" key="4">
    <source>
        <dbReference type="EMBL" id="GAA4797338.1"/>
    </source>
</evidence>
<evidence type="ECO:0000256" key="1">
    <source>
        <dbReference type="ARBA" id="ARBA00022723"/>
    </source>
</evidence>
<dbReference type="Gene3D" id="3.30.540.30">
    <property type="match status" value="2"/>
</dbReference>
<keyword evidence="2" id="KW-0378">Hydrolase</keyword>
<name>A0ABP9BM06_9SPHI</name>
<comment type="caution">
    <text evidence="4">The sequence shown here is derived from an EMBL/GenBank/DDBJ whole genome shotgun (WGS) entry which is preliminary data.</text>
</comment>
<dbReference type="PANTHER" id="PTHR23422">
    <property type="entry name" value="DIPEPTIDYL PEPTIDASE III-RELATED"/>
    <property type="match status" value="1"/>
</dbReference>
<dbReference type="PANTHER" id="PTHR23422:SF11">
    <property type="entry name" value="DIPEPTIDYL PEPTIDASE 3"/>
    <property type="match status" value="1"/>
</dbReference>
<keyword evidence="3" id="KW-0732">Signal</keyword>
<accession>A0ABP9BM06</accession>
<feature type="signal peptide" evidence="3">
    <location>
        <begin position="1"/>
        <end position="21"/>
    </location>
</feature>
<dbReference type="InterPro" id="IPR039461">
    <property type="entry name" value="Peptidase_M49"/>
</dbReference>
<reference evidence="5" key="1">
    <citation type="journal article" date="2019" name="Int. J. Syst. Evol. Microbiol.">
        <title>The Global Catalogue of Microorganisms (GCM) 10K type strain sequencing project: providing services to taxonomists for standard genome sequencing and annotation.</title>
        <authorList>
            <consortium name="The Broad Institute Genomics Platform"/>
            <consortium name="The Broad Institute Genome Sequencing Center for Infectious Disease"/>
            <person name="Wu L."/>
            <person name="Ma J."/>
        </authorList>
    </citation>
    <scope>NUCLEOTIDE SEQUENCE [LARGE SCALE GENOMIC DNA]</scope>
    <source>
        <strain evidence="5">JCM 18200</strain>
    </source>
</reference>
<dbReference type="EMBL" id="BAABIQ010000038">
    <property type="protein sequence ID" value="GAA4797338.1"/>
    <property type="molecule type" value="Genomic_DNA"/>
</dbReference>
<dbReference type="PROSITE" id="PS51257">
    <property type="entry name" value="PROKAR_LIPOPROTEIN"/>
    <property type="match status" value="1"/>
</dbReference>
<gene>
    <name evidence="4" type="ORF">GCM10023231_27320</name>
</gene>
<organism evidence="4 5">
    <name type="scientific">Olivibacter ginsenosidimutans</name>
    <dbReference type="NCBI Taxonomy" id="1176537"/>
    <lineage>
        <taxon>Bacteria</taxon>
        <taxon>Pseudomonadati</taxon>
        <taxon>Bacteroidota</taxon>
        <taxon>Sphingobacteriia</taxon>
        <taxon>Sphingobacteriales</taxon>
        <taxon>Sphingobacteriaceae</taxon>
        <taxon>Olivibacter</taxon>
    </lineage>
</organism>
<keyword evidence="1" id="KW-0479">Metal-binding</keyword>
<evidence type="ECO:0000313" key="5">
    <source>
        <dbReference type="Proteomes" id="UP001501411"/>
    </source>
</evidence>
<keyword evidence="5" id="KW-1185">Reference proteome</keyword>